<feature type="transmembrane region" description="Helical" evidence="6">
    <location>
        <begin position="198"/>
        <end position="219"/>
    </location>
</feature>
<dbReference type="RefSeq" id="WP_076712690.1">
    <property type="nucleotide sequence ID" value="NZ_MOEN01000008.1"/>
</dbReference>
<evidence type="ECO:0000256" key="6">
    <source>
        <dbReference type="SAM" id="Phobius"/>
    </source>
</evidence>
<sequence length="448" mass="50476">MIINRIVNLAHRCFEDQDLKELLKNSGIAFILKIAGIVVGYCFTVIVTRHYGAEAWGVFSICLMFLQISGMFGRLGMDIALLRFTSEFMVSEDKYLIPQVFKKSLLLTLSVSSVLSFILFLFANYIAIKVFHNSILILPLKLVSIFVIPFVVLWITREVIRGLKKIAIYMLLQQLGVFALASVILVFSLMFLKINYPYLIPILSYGISIIIFAFFALFLCRKYLMAFSLYVKPVLKQISYKYILSVSLPLLFSSVLVFIMGWTDTFMIGVFKTTRDVGIYNVVLKLSTLISIVLFSINSIAAPKFAEFWGRKDLKGLAKVARQSARLIFWMSLPILLVFVFFSKQILLIFGKDFIVASSALVILSLGQFVNAIVGSVGYILMMTGKEKTMQNIIFGGTFINVVLNACLIPYYGINGAAIASAISLVFINIVPLFLVKKYYGFYTINII</sequence>
<feature type="transmembrane region" description="Helical" evidence="6">
    <location>
        <begin position="354"/>
        <end position="381"/>
    </location>
</feature>
<reference evidence="7 8" key="1">
    <citation type="submission" date="2016-10" db="EMBL/GenBank/DDBJ databases">
        <title>Genome sequence of a sulfur-reducing bacterium Desulfurobacterium indicum K6013.</title>
        <authorList>
            <person name="Cao J."/>
            <person name="Shao Z."/>
            <person name="Alain K."/>
            <person name="Jebbar M."/>
        </authorList>
    </citation>
    <scope>NUCLEOTIDE SEQUENCE [LARGE SCALE GENOMIC DNA]</scope>
    <source>
        <strain evidence="7 8">K6013</strain>
    </source>
</reference>
<dbReference type="InterPro" id="IPR002797">
    <property type="entry name" value="Polysacc_synth"/>
</dbReference>
<keyword evidence="2" id="KW-1003">Cell membrane</keyword>
<evidence type="ECO:0000256" key="5">
    <source>
        <dbReference type="ARBA" id="ARBA00023136"/>
    </source>
</evidence>
<dbReference type="PANTHER" id="PTHR30250:SF11">
    <property type="entry name" value="O-ANTIGEN TRANSPORTER-RELATED"/>
    <property type="match status" value="1"/>
</dbReference>
<comment type="subcellular location">
    <subcellularLocation>
        <location evidence="1">Cell membrane</location>
        <topology evidence="1">Multi-pass membrane protein</topology>
    </subcellularLocation>
</comment>
<dbReference type="STRING" id="1914305.BLW93_03295"/>
<evidence type="ECO:0000256" key="2">
    <source>
        <dbReference type="ARBA" id="ARBA00022475"/>
    </source>
</evidence>
<evidence type="ECO:0000256" key="3">
    <source>
        <dbReference type="ARBA" id="ARBA00022692"/>
    </source>
</evidence>
<dbReference type="InterPro" id="IPR050833">
    <property type="entry name" value="Poly_Biosynth_Transport"/>
</dbReference>
<evidence type="ECO:0000256" key="4">
    <source>
        <dbReference type="ARBA" id="ARBA00022989"/>
    </source>
</evidence>
<keyword evidence="3 6" id="KW-0812">Transmembrane</keyword>
<feature type="transmembrane region" description="Helical" evidence="6">
    <location>
        <begin position="393"/>
        <end position="412"/>
    </location>
</feature>
<dbReference type="Proteomes" id="UP000187408">
    <property type="component" value="Unassembled WGS sequence"/>
</dbReference>
<feature type="transmembrane region" description="Helical" evidence="6">
    <location>
        <begin position="105"/>
        <end position="128"/>
    </location>
</feature>
<keyword evidence="8" id="KW-1185">Reference proteome</keyword>
<organism evidence="7 8">
    <name type="scientific">Desulfurobacterium indicum</name>
    <dbReference type="NCBI Taxonomy" id="1914305"/>
    <lineage>
        <taxon>Bacteria</taxon>
        <taxon>Pseudomonadati</taxon>
        <taxon>Aquificota</taxon>
        <taxon>Aquificia</taxon>
        <taxon>Desulfurobacteriales</taxon>
        <taxon>Desulfurobacteriaceae</taxon>
        <taxon>Desulfurobacterium</taxon>
    </lineage>
</organism>
<dbReference type="EMBL" id="MOEN01000008">
    <property type="protein sequence ID" value="OMH40827.1"/>
    <property type="molecule type" value="Genomic_DNA"/>
</dbReference>
<accession>A0A1R1MM28</accession>
<dbReference type="CDD" id="cd13128">
    <property type="entry name" value="MATE_Wzx_like"/>
    <property type="match status" value="1"/>
</dbReference>
<feature type="transmembrane region" description="Helical" evidence="6">
    <location>
        <begin position="282"/>
        <end position="306"/>
    </location>
</feature>
<keyword evidence="4 6" id="KW-1133">Transmembrane helix</keyword>
<feature type="transmembrane region" description="Helical" evidence="6">
    <location>
        <begin position="167"/>
        <end position="192"/>
    </location>
</feature>
<name>A0A1R1MM28_9BACT</name>
<dbReference type="AlphaFoldDB" id="A0A1R1MM28"/>
<gene>
    <name evidence="7" type="ORF">BLW93_03295</name>
</gene>
<keyword evidence="5 6" id="KW-0472">Membrane</keyword>
<comment type="caution">
    <text evidence="7">The sequence shown here is derived from an EMBL/GenBank/DDBJ whole genome shotgun (WGS) entry which is preliminary data.</text>
</comment>
<evidence type="ECO:0000313" key="8">
    <source>
        <dbReference type="Proteomes" id="UP000187408"/>
    </source>
</evidence>
<feature type="transmembrane region" description="Helical" evidence="6">
    <location>
        <begin position="327"/>
        <end position="348"/>
    </location>
</feature>
<feature type="transmembrane region" description="Helical" evidence="6">
    <location>
        <begin position="240"/>
        <end position="262"/>
    </location>
</feature>
<proteinExistence type="predicted"/>
<protein>
    <submittedName>
        <fullName evidence="7">Uncharacterized protein</fullName>
    </submittedName>
</protein>
<feature type="transmembrane region" description="Helical" evidence="6">
    <location>
        <begin position="58"/>
        <end position="84"/>
    </location>
</feature>
<dbReference type="GO" id="GO:0005886">
    <property type="term" value="C:plasma membrane"/>
    <property type="evidence" value="ECO:0007669"/>
    <property type="project" value="UniProtKB-SubCell"/>
</dbReference>
<dbReference type="Pfam" id="PF01943">
    <property type="entry name" value="Polysacc_synt"/>
    <property type="match status" value="1"/>
</dbReference>
<feature type="transmembrane region" description="Helical" evidence="6">
    <location>
        <begin position="134"/>
        <end position="155"/>
    </location>
</feature>
<feature type="transmembrane region" description="Helical" evidence="6">
    <location>
        <begin position="418"/>
        <end position="436"/>
    </location>
</feature>
<feature type="transmembrane region" description="Helical" evidence="6">
    <location>
        <begin position="30"/>
        <end position="52"/>
    </location>
</feature>
<evidence type="ECO:0000313" key="7">
    <source>
        <dbReference type="EMBL" id="OMH40827.1"/>
    </source>
</evidence>
<dbReference type="OrthoDB" id="5240734at2"/>
<dbReference type="PANTHER" id="PTHR30250">
    <property type="entry name" value="PST FAMILY PREDICTED COLANIC ACID TRANSPORTER"/>
    <property type="match status" value="1"/>
</dbReference>
<evidence type="ECO:0000256" key="1">
    <source>
        <dbReference type="ARBA" id="ARBA00004651"/>
    </source>
</evidence>